<evidence type="ECO:0000256" key="5">
    <source>
        <dbReference type="ARBA" id="ARBA00023125"/>
    </source>
</evidence>
<sequence>MFLGTHFPKVDDKGRFFLPAKFRDELGEGLIIAKGQERCLTLYTPQEFQRQAQAAMNGPSTLRGIRDFQRMFAAGASEETPDKQGRVTIPPVLRNYAGLDKEIAVIGAFNRVEVWDLAAWEAYSAEQDEAYAGMDEEIFPGGETH</sequence>
<dbReference type="InterPro" id="IPR035644">
    <property type="entry name" value="MraZ_C"/>
</dbReference>
<evidence type="ECO:0000313" key="10">
    <source>
        <dbReference type="Proteomes" id="UP000290624"/>
    </source>
</evidence>
<dbReference type="HAMAP" id="MF_01008">
    <property type="entry name" value="MraZ"/>
    <property type="match status" value="1"/>
</dbReference>
<evidence type="ECO:0000256" key="7">
    <source>
        <dbReference type="HAMAP-Rule" id="MF_01008"/>
    </source>
</evidence>
<keyword evidence="5 7" id="KW-0238">DNA-binding</keyword>
<evidence type="ECO:0000256" key="3">
    <source>
        <dbReference type="ARBA" id="ARBA00022737"/>
    </source>
</evidence>
<keyword evidence="10" id="KW-1185">Reference proteome</keyword>
<proteinExistence type="inferred from homology"/>
<keyword evidence="6 7" id="KW-0804">Transcription</keyword>
<dbReference type="InterPro" id="IPR020603">
    <property type="entry name" value="MraZ_dom"/>
</dbReference>
<dbReference type="InterPro" id="IPR037914">
    <property type="entry name" value="SpoVT-AbrB_sf"/>
</dbReference>
<dbReference type="GO" id="GO:0005737">
    <property type="term" value="C:cytoplasm"/>
    <property type="evidence" value="ECO:0007669"/>
    <property type="project" value="UniProtKB-UniRule"/>
</dbReference>
<dbReference type="CDD" id="cd16321">
    <property type="entry name" value="MraZ_C"/>
    <property type="match status" value="1"/>
</dbReference>
<dbReference type="GO" id="GO:0051301">
    <property type="term" value="P:cell division"/>
    <property type="evidence" value="ECO:0007669"/>
    <property type="project" value="UniProtKB-KW"/>
</dbReference>
<evidence type="ECO:0000256" key="2">
    <source>
        <dbReference type="ARBA" id="ARBA00022490"/>
    </source>
</evidence>
<comment type="subunit">
    <text evidence="7">Forms oligomers.</text>
</comment>
<dbReference type="InterPro" id="IPR003444">
    <property type="entry name" value="MraZ"/>
</dbReference>
<comment type="similarity">
    <text evidence="7">Belongs to the MraZ family.</text>
</comment>
<dbReference type="CDD" id="cd16320">
    <property type="entry name" value="MraZ_N"/>
    <property type="match status" value="1"/>
</dbReference>
<dbReference type="GO" id="GO:0000976">
    <property type="term" value="F:transcription cis-regulatory region binding"/>
    <property type="evidence" value="ECO:0007669"/>
    <property type="project" value="TreeGrafter"/>
</dbReference>
<dbReference type="InterPro" id="IPR038619">
    <property type="entry name" value="MraZ_sf"/>
</dbReference>
<keyword evidence="4 7" id="KW-0805">Transcription regulation</keyword>
<dbReference type="EMBL" id="PPCV01000004">
    <property type="protein sequence ID" value="RXW32371.1"/>
    <property type="molecule type" value="Genomic_DNA"/>
</dbReference>
<comment type="caution">
    <text evidence="9">The sequence shown here is derived from an EMBL/GenBank/DDBJ whole genome shotgun (WGS) entry which is preliminary data.</text>
</comment>
<keyword evidence="3" id="KW-0677">Repeat</keyword>
<dbReference type="PROSITE" id="PS51740">
    <property type="entry name" value="SPOVT_ABRB"/>
    <property type="match status" value="2"/>
</dbReference>
<dbReference type="SUPFAM" id="SSF89447">
    <property type="entry name" value="AbrB/MazE/MraZ-like"/>
    <property type="match status" value="1"/>
</dbReference>
<keyword evidence="9" id="KW-0131">Cell cycle</keyword>
<dbReference type="GO" id="GO:0009295">
    <property type="term" value="C:nucleoid"/>
    <property type="evidence" value="ECO:0007669"/>
    <property type="project" value="UniProtKB-SubCell"/>
</dbReference>
<dbReference type="NCBIfam" id="TIGR00242">
    <property type="entry name" value="division/cell wall cluster transcriptional repressor MraZ"/>
    <property type="match status" value="1"/>
</dbReference>
<evidence type="ECO:0000256" key="6">
    <source>
        <dbReference type="ARBA" id="ARBA00023163"/>
    </source>
</evidence>
<evidence type="ECO:0000256" key="4">
    <source>
        <dbReference type="ARBA" id="ARBA00023015"/>
    </source>
</evidence>
<evidence type="ECO:0000256" key="1">
    <source>
        <dbReference type="ARBA" id="ARBA00013860"/>
    </source>
</evidence>
<name>A0A4Q2EG90_9ACTN</name>
<dbReference type="Gene3D" id="3.40.1550.20">
    <property type="entry name" value="Transcriptional regulator MraZ domain"/>
    <property type="match status" value="1"/>
</dbReference>
<keyword evidence="9" id="KW-0132">Cell division</keyword>
<dbReference type="PANTHER" id="PTHR34701:SF1">
    <property type="entry name" value="TRANSCRIPTIONAL REGULATOR MRAZ"/>
    <property type="match status" value="1"/>
</dbReference>
<dbReference type="Pfam" id="PF02381">
    <property type="entry name" value="MraZ"/>
    <property type="match status" value="2"/>
</dbReference>
<evidence type="ECO:0000313" key="9">
    <source>
        <dbReference type="EMBL" id="RXW32371.1"/>
    </source>
</evidence>
<dbReference type="OrthoDB" id="9807753at2"/>
<dbReference type="PANTHER" id="PTHR34701">
    <property type="entry name" value="TRANSCRIPTIONAL REGULATOR MRAZ"/>
    <property type="match status" value="1"/>
</dbReference>
<organism evidence="9 10">
    <name type="scientific">Propioniciclava flava</name>
    <dbReference type="NCBI Taxonomy" id="2072026"/>
    <lineage>
        <taxon>Bacteria</taxon>
        <taxon>Bacillati</taxon>
        <taxon>Actinomycetota</taxon>
        <taxon>Actinomycetes</taxon>
        <taxon>Propionibacteriales</taxon>
        <taxon>Propionibacteriaceae</taxon>
        <taxon>Propioniciclava</taxon>
    </lineage>
</organism>
<accession>A0A4Q2EG90</accession>
<dbReference type="GO" id="GO:2000143">
    <property type="term" value="P:negative regulation of DNA-templated transcription initiation"/>
    <property type="evidence" value="ECO:0007669"/>
    <property type="project" value="TreeGrafter"/>
</dbReference>
<feature type="domain" description="SpoVT-AbrB" evidence="8">
    <location>
        <begin position="5"/>
        <end position="47"/>
    </location>
</feature>
<comment type="subcellular location">
    <subcellularLocation>
        <location evidence="7">Cytoplasm</location>
        <location evidence="7">Nucleoid</location>
    </subcellularLocation>
</comment>
<dbReference type="RefSeq" id="WP_129458593.1">
    <property type="nucleotide sequence ID" value="NZ_PPCV01000004.1"/>
</dbReference>
<dbReference type="AlphaFoldDB" id="A0A4Q2EG90"/>
<gene>
    <name evidence="7" type="primary">mraZ</name>
    <name evidence="9" type="ORF">C1706_07435</name>
</gene>
<dbReference type="InterPro" id="IPR035642">
    <property type="entry name" value="MraZ_N"/>
</dbReference>
<dbReference type="InterPro" id="IPR007159">
    <property type="entry name" value="SpoVT-AbrB_dom"/>
</dbReference>
<dbReference type="Proteomes" id="UP000290624">
    <property type="component" value="Unassembled WGS sequence"/>
</dbReference>
<protein>
    <recommendedName>
        <fullName evidence="1 7">Transcriptional regulator MraZ</fullName>
    </recommendedName>
</protein>
<feature type="domain" description="SpoVT-AbrB" evidence="8">
    <location>
        <begin position="76"/>
        <end position="119"/>
    </location>
</feature>
<evidence type="ECO:0000259" key="8">
    <source>
        <dbReference type="PROSITE" id="PS51740"/>
    </source>
</evidence>
<reference evidence="9 10" key="1">
    <citation type="submission" date="2018-01" db="EMBL/GenBank/DDBJ databases">
        <title>Lactibacter flavus gen. nov., sp. nov., a novel bacterium of the family Propionibacteriaceae isolated from raw milk and dairy products.</title>
        <authorList>
            <person name="Wenning M."/>
            <person name="Breitenwieser F."/>
            <person name="Huptas C."/>
            <person name="von Neubeck M."/>
            <person name="Busse H.-J."/>
            <person name="Scherer S."/>
        </authorList>
    </citation>
    <scope>NUCLEOTIDE SEQUENCE [LARGE SCALE GENOMIC DNA]</scope>
    <source>
        <strain evidence="9 10">VG341</strain>
    </source>
</reference>
<dbReference type="GO" id="GO:0003700">
    <property type="term" value="F:DNA-binding transcription factor activity"/>
    <property type="evidence" value="ECO:0007669"/>
    <property type="project" value="UniProtKB-UniRule"/>
</dbReference>
<keyword evidence="2 7" id="KW-0963">Cytoplasm</keyword>